<dbReference type="PROSITE" id="PS51186">
    <property type="entry name" value="GNAT"/>
    <property type="match status" value="1"/>
</dbReference>
<accession>A0A2S5R7W4</accession>
<evidence type="ECO:0000313" key="4">
    <source>
        <dbReference type="Proteomes" id="UP000239425"/>
    </source>
</evidence>
<feature type="domain" description="N-acetyltransferase" evidence="2">
    <location>
        <begin position="3"/>
        <end position="185"/>
    </location>
</feature>
<keyword evidence="1" id="KW-0046">Antibiotic resistance</keyword>
<dbReference type="PANTHER" id="PTHR31438">
    <property type="entry name" value="LYSINE N-ACYLTRANSFERASE C17G9.06C-RELATED"/>
    <property type="match status" value="1"/>
</dbReference>
<dbReference type="Pfam" id="PF13523">
    <property type="entry name" value="Acetyltransf_8"/>
    <property type="match status" value="1"/>
</dbReference>
<proteinExistence type="predicted"/>
<dbReference type="AlphaFoldDB" id="A0A2S5R7W4"/>
<dbReference type="GO" id="GO:0046677">
    <property type="term" value="P:response to antibiotic"/>
    <property type="evidence" value="ECO:0007669"/>
    <property type="project" value="UniProtKB-KW"/>
</dbReference>
<dbReference type="OrthoDB" id="8479334at2"/>
<organism evidence="3 4">
    <name type="scientific">Holospora curviuscula</name>
    <dbReference type="NCBI Taxonomy" id="1082868"/>
    <lineage>
        <taxon>Bacteria</taxon>
        <taxon>Pseudomonadati</taxon>
        <taxon>Pseudomonadota</taxon>
        <taxon>Alphaproteobacteria</taxon>
        <taxon>Holosporales</taxon>
        <taxon>Holosporaceae</taxon>
        <taxon>Holospora</taxon>
    </lineage>
</organism>
<reference evidence="3 4" key="1">
    <citation type="submission" date="2017-11" db="EMBL/GenBank/DDBJ databases">
        <title>Comparative genomic analysis of Holospora spp., intranuclear symbionts of paramecia.</title>
        <authorList>
            <person name="Garushyants S.K."/>
            <person name="Beliavskaya A."/>
            <person name="Malko D.B."/>
            <person name="Logacheva M.D."/>
            <person name="Rautian M.S."/>
            <person name="Gelfand M.S."/>
        </authorList>
    </citation>
    <scope>NUCLEOTIDE SEQUENCE [LARGE SCALE GENOMIC DNA]</scope>
    <source>
        <strain evidence="4">02AZ16</strain>
    </source>
</reference>
<dbReference type="InterPro" id="IPR000182">
    <property type="entry name" value="GNAT_dom"/>
</dbReference>
<name>A0A2S5R7W4_9PROT</name>
<dbReference type="RefSeq" id="WP_104207109.1">
    <property type="nucleotide sequence ID" value="NZ_PHHC01000105.1"/>
</dbReference>
<dbReference type="PANTHER" id="PTHR31438:SF1">
    <property type="entry name" value="LYSINE N-ACYLTRANSFERASE C17G9.06C-RELATED"/>
    <property type="match status" value="1"/>
</dbReference>
<evidence type="ECO:0000259" key="2">
    <source>
        <dbReference type="PROSITE" id="PS51186"/>
    </source>
</evidence>
<dbReference type="Pfam" id="PF00583">
    <property type="entry name" value="Acetyltransf_1"/>
    <property type="match status" value="1"/>
</dbReference>
<dbReference type="InterPro" id="IPR016181">
    <property type="entry name" value="Acyl_CoA_acyltransferase"/>
</dbReference>
<evidence type="ECO:0000313" key="3">
    <source>
        <dbReference type="EMBL" id="PPE03408.1"/>
    </source>
</evidence>
<dbReference type="Gene3D" id="3.40.630.30">
    <property type="match status" value="2"/>
</dbReference>
<keyword evidence="4" id="KW-1185">Reference proteome</keyword>
<evidence type="ECO:0000256" key="1">
    <source>
        <dbReference type="ARBA" id="ARBA00023251"/>
    </source>
</evidence>
<dbReference type="Proteomes" id="UP000239425">
    <property type="component" value="Unassembled WGS sequence"/>
</dbReference>
<keyword evidence="3" id="KW-0808">Transferase</keyword>
<dbReference type="SUPFAM" id="SSF55729">
    <property type="entry name" value="Acyl-CoA N-acyltransferases (Nat)"/>
    <property type="match status" value="2"/>
</dbReference>
<sequence>MKIRFEKVTGAHLDTIFSWLSEPHMMEFWDNSQEHKDDIVNFADGQKTPSSYANGHYVYWIASLEDEPFVMLMTIQETHKEDIGEEKLKRLSKTGHTYGLDYMIGNPKFFGKGYGSKTLSDFIDYFQEFFDTRADTFIIDPASDTPKAKHVYMKAGFKHVCDFMMEGDVSGAGKVHHLLLRKFEPTVSIIQETMDDYPCIQNMARFYVYDLSRECGSISSDWAMPEDGLYESFDFKNYFEEPSRKAYLVKVYDEIAGFVLLNQATEDATNTWNMGEFFIIAKFQGVGIATRVAKQIWNMHPGMWEVSVIPNNKSALKFWGKSISEFTSGTFNKQIKEVAYDEHCPRRIIFEFDTQNIINQNTVPRFVVRTSQLPDIDAMVSLSKAKRLAYERARPHFGDMLEKTAIIHKDSGLQNFWKTKII</sequence>
<protein>
    <submittedName>
        <fullName evidence="3">Acetyltransferase (GNAT) family protein</fullName>
    </submittedName>
</protein>
<comment type="caution">
    <text evidence="3">The sequence shown here is derived from an EMBL/GenBank/DDBJ whole genome shotgun (WGS) entry which is preliminary data.</text>
</comment>
<dbReference type="EMBL" id="PHHC01000105">
    <property type="protein sequence ID" value="PPE03408.1"/>
    <property type="molecule type" value="Genomic_DNA"/>
</dbReference>
<dbReference type="GO" id="GO:0016410">
    <property type="term" value="F:N-acyltransferase activity"/>
    <property type="evidence" value="ECO:0007669"/>
    <property type="project" value="TreeGrafter"/>
</dbReference>
<gene>
    <name evidence="3" type="ORF">HCUR_01147</name>
</gene>